<dbReference type="AlphaFoldDB" id="A0A502HWB5"/>
<name>A0A502HWB5_9PSED</name>
<evidence type="ECO:0000313" key="1">
    <source>
        <dbReference type="EMBL" id="TPG77646.1"/>
    </source>
</evidence>
<organism evidence="1 2">
    <name type="scientific">Pseudomonas arsenicoxydans</name>
    <dbReference type="NCBI Taxonomy" id="702115"/>
    <lineage>
        <taxon>Bacteria</taxon>
        <taxon>Pseudomonadati</taxon>
        <taxon>Pseudomonadota</taxon>
        <taxon>Gammaproteobacteria</taxon>
        <taxon>Pseudomonadales</taxon>
        <taxon>Pseudomonadaceae</taxon>
        <taxon>Pseudomonas</taxon>
    </lineage>
</organism>
<dbReference type="EMBL" id="RCZE01000006">
    <property type="protein sequence ID" value="TPG77646.1"/>
    <property type="molecule type" value="Genomic_DNA"/>
</dbReference>
<accession>A0A502HWB5</accession>
<gene>
    <name evidence="1" type="ORF">EAH78_15365</name>
</gene>
<proteinExistence type="predicted"/>
<evidence type="ECO:0000313" key="2">
    <source>
        <dbReference type="Proteomes" id="UP000317933"/>
    </source>
</evidence>
<dbReference type="Proteomes" id="UP000317933">
    <property type="component" value="Unassembled WGS sequence"/>
</dbReference>
<reference evidence="1 2" key="1">
    <citation type="journal article" date="2019" name="Environ. Microbiol.">
        <title>Species interactions and distinct microbial communities in high Arctic permafrost affected cryosols are associated with the CH4 and CO2 gas fluxes.</title>
        <authorList>
            <person name="Altshuler I."/>
            <person name="Hamel J."/>
            <person name="Turney S."/>
            <person name="Magnuson E."/>
            <person name="Levesque R."/>
            <person name="Greer C."/>
            <person name="Whyte L.G."/>
        </authorList>
    </citation>
    <scope>NUCLEOTIDE SEQUENCE [LARGE SCALE GENOMIC DNA]</scope>
    <source>
        <strain evidence="1 2">E3</strain>
    </source>
</reference>
<sequence>MQNLWRGSLLPLDCEAVAKPAETDYLKECMSGFGAASLPSGCKLPRHSRLVAAVSDRRFWRTVG</sequence>
<protein>
    <submittedName>
        <fullName evidence="1">Uncharacterized protein</fullName>
    </submittedName>
</protein>
<comment type="caution">
    <text evidence="1">The sequence shown here is derived from an EMBL/GenBank/DDBJ whole genome shotgun (WGS) entry which is preliminary data.</text>
</comment>